<feature type="transmembrane region" description="Helical" evidence="5">
    <location>
        <begin position="83"/>
        <end position="101"/>
    </location>
</feature>
<dbReference type="PANTHER" id="PTHR42770">
    <property type="entry name" value="AMINO ACID TRANSPORTER-RELATED"/>
    <property type="match status" value="1"/>
</dbReference>
<dbReference type="GO" id="GO:0055085">
    <property type="term" value="P:transmembrane transport"/>
    <property type="evidence" value="ECO:0007669"/>
    <property type="project" value="InterPro"/>
</dbReference>
<dbReference type="GeneID" id="56474839"/>
<dbReference type="Gene3D" id="1.20.1740.10">
    <property type="entry name" value="Amino acid/polyamine transporter I"/>
    <property type="match status" value="1"/>
</dbReference>
<evidence type="ECO:0000259" key="6">
    <source>
        <dbReference type="Pfam" id="PF00324"/>
    </source>
</evidence>
<dbReference type="EMBL" id="CP017704">
    <property type="protein sequence ID" value="ASS95791.1"/>
    <property type="molecule type" value="Genomic_DNA"/>
</dbReference>
<evidence type="ECO:0000256" key="2">
    <source>
        <dbReference type="ARBA" id="ARBA00022692"/>
    </source>
</evidence>
<keyword evidence="2 5" id="KW-0812">Transmembrane</keyword>
<feature type="transmembrane region" description="Helical" evidence="5">
    <location>
        <begin position="107"/>
        <end position="136"/>
    </location>
</feature>
<feature type="transmembrane region" description="Helical" evidence="5">
    <location>
        <begin position="413"/>
        <end position="433"/>
    </location>
</feature>
<evidence type="ECO:0000256" key="1">
    <source>
        <dbReference type="ARBA" id="ARBA00004141"/>
    </source>
</evidence>
<feature type="transmembrane region" description="Helical" evidence="5">
    <location>
        <begin position="281"/>
        <end position="308"/>
    </location>
</feature>
<organism evidence="7 8">
    <name type="scientific">Peribacillus simplex NBRC 15720 = DSM 1321</name>
    <dbReference type="NCBI Taxonomy" id="1349754"/>
    <lineage>
        <taxon>Bacteria</taxon>
        <taxon>Bacillati</taxon>
        <taxon>Bacillota</taxon>
        <taxon>Bacilli</taxon>
        <taxon>Bacillales</taxon>
        <taxon>Bacillaceae</taxon>
        <taxon>Peribacillus</taxon>
    </lineage>
</organism>
<dbReference type="Proteomes" id="UP000214618">
    <property type="component" value="Chromosome"/>
</dbReference>
<keyword evidence="4 5" id="KW-0472">Membrane</keyword>
<protein>
    <submittedName>
        <fullName evidence="7">Putrescine importer PuuP</fullName>
    </submittedName>
</protein>
<dbReference type="OrthoDB" id="9762947at2"/>
<proteinExistence type="predicted"/>
<dbReference type="InterPro" id="IPR004841">
    <property type="entry name" value="AA-permease/SLC12A_dom"/>
</dbReference>
<dbReference type="Pfam" id="PF00324">
    <property type="entry name" value="AA_permease"/>
    <property type="match status" value="1"/>
</dbReference>
<dbReference type="PIRSF" id="PIRSF006060">
    <property type="entry name" value="AA_transporter"/>
    <property type="match status" value="1"/>
</dbReference>
<feature type="domain" description="Amino acid permease/ SLC12A" evidence="6">
    <location>
        <begin position="24"/>
        <end position="405"/>
    </location>
</feature>
<feature type="transmembrane region" description="Helical" evidence="5">
    <location>
        <begin position="192"/>
        <end position="210"/>
    </location>
</feature>
<reference evidence="7 8" key="1">
    <citation type="submission" date="2016-10" db="EMBL/GenBank/DDBJ databases">
        <title>The whole genome sequencing and assembly of Bacillus simplex DSM 1321 strain.</title>
        <authorList>
            <person name="Park M.-K."/>
            <person name="Lee Y.-J."/>
            <person name="Yi H."/>
            <person name="Bahn Y.-S."/>
            <person name="Kim J.F."/>
            <person name="Lee D.-W."/>
        </authorList>
    </citation>
    <scope>NUCLEOTIDE SEQUENCE [LARGE SCALE GENOMIC DNA]</scope>
    <source>
        <strain evidence="7 8">DSM 1321</strain>
    </source>
</reference>
<dbReference type="RefSeq" id="WP_063232616.1">
    <property type="nucleotide sequence ID" value="NZ_BCVO01000003.1"/>
</dbReference>
<evidence type="ECO:0000256" key="4">
    <source>
        <dbReference type="ARBA" id="ARBA00023136"/>
    </source>
</evidence>
<feature type="transmembrane region" description="Helical" evidence="5">
    <location>
        <begin position="329"/>
        <end position="348"/>
    </location>
</feature>
<dbReference type="PANTHER" id="PTHR42770:SF8">
    <property type="entry name" value="PUTRESCINE IMPORTER PUUP"/>
    <property type="match status" value="1"/>
</dbReference>
<feature type="transmembrane region" description="Helical" evidence="5">
    <location>
        <begin position="42"/>
        <end position="62"/>
    </location>
</feature>
<feature type="transmembrane region" description="Helical" evidence="5">
    <location>
        <begin position="354"/>
        <end position="375"/>
    </location>
</feature>
<accession>A0A223EKN4</accession>
<feature type="transmembrane region" description="Helical" evidence="5">
    <location>
        <begin position="12"/>
        <end position="36"/>
    </location>
</feature>
<evidence type="ECO:0000256" key="3">
    <source>
        <dbReference type="ARBA" id="ARBA00022989"/>
    </source>
</evidence>
<gene>
    <name evidence="7" type="ORF">BS1321_18910</name>
</gene>
<comment type="subcellular location">
    <subcellularLocation>
        <location evidence="1">Membrane</location>
        <topology evidence="1">Multi-pass membrane protein</topology>
    </subcellularLocation>
</comment>
<evidence type="ECO:0000313" key="8">
    <source>
        <dbReference type="Proteomes" id="UP000214618"/>
    </source>
</evidence>
<evidence type="ECO:0000313" key="7">
    <source>
        <dbReference type="EMBL" id="ASS95791.1"/>
    </source>
</evidence>
<feature type="transmembrane region" description="Helical" evidence="5">
    <location>
        <begin position="148"/>
        <end position="172"/>
    </location>
</feature>
<dbReference type="GO" id="GO:0016020">
    <property type="term" value="C:membrane"/>
    <property type="evidence" value="ECO:0007669"/>
    <property type="project" value="UniProtKB-SubCell"/>
</dbReference>
<dbReference type="AlphaFoldDB" id="A0A223EKN4"/>
<feature type="transmembrane region" description="Helical" evidence="5">
    <location>
        <begin position="387"/>
        <end position="407"/>
    </location>
</feature>
<keyword evidence="3 5" id="KW-1133">Transmembrane helix</keyword>
<sequence length="451" mass="49663">MSNIRKTDRTLTLIPVVLFGFSFMGLTTAFTTYGIAANISHGTVPGAMIVALVVMMFTAYSYGKMAIAFPSSGSAYVYTQKSLNPSVGFLVGWVILMDYLFMPMVNYLVFGIFFSAAFPTIPSYIWIAGMLILVTFINIKGLKIATNVNAFITIFALLFILIFIGFSIKEIFMGESTATLLSLEPFYNSKEPFSYTIAGAALLCFCFLGFESVTAFAEETVNPKKTIPRAVILITLGGGLIFTSVAYFSYLVWPEYNTFNNPDSAAYEIIKLVGGKAMYSIYLALYALAVLGSAMSSQASASRVLYTMGRDGQFPKKFFGTLHPRYRTPVNNILIISFVSLLALFLSLDLVASFINFGAFLAYTCVNISVIAHYYIRNRERSVKGTVLYLIVPIIGAALDILLLVNLDAHSKVLGVSWLIIGFIYLLVLTKGLKKQPPVLKIEENYGVDLK</sequence>
<dbReference type="InterPro" id="IPR050367">
    <property type="entry name" value="APC_superfamily"/>
</dbReference>
<name>A0A223EKN4_9BACI</name>
<feature type="transmembrane region" description="Helical" evidence="5">
    <location>
        <begin position="231"/>
        <end position="253"/>
    </location>
</feature>
<evidence type="ECO:0000256" key="5">
    <source>
        <dbReference type="SAM" id="Phobius"/>
    </source>
</evidence>